<keyword evidence="1" id="KW-1185">Reference proteome</keyword>
<evidence type="ECO:0000313" key="2">
    <source>
        <dbReference type="WBParaSite" id="PSU_v2.g19940.t1"/>
    </source>
</evidence>
<proteinExistence type="predicted"/>
<name>A0A914YK89_9BILA</name>
<sequence length="224" mass="24622">MLKHPTQLFSTLKNGNVSITDKVQTKKLSISASDVLDLIYDGKADHKIGILETKSRRMNRVNDFLKGANVFASMEICDRLGLVVSHETIIMSNVRRNCSIEVSAKSIDVVGNVSSEKSISLEASDHLNVNQGSTITAGEICLVLKSTTENLDIVAANLRADAISLKAEKTLKFCPVMMETWDDVYQPTIEGKFSVNANKTAKFTAANLLGNFTILESKELKYHL</sequence>
<accession>A0A914YK89</accession>
<dbReference type="Proteomes" id="UP000887577">
    <property type="component" value="Unplaced"/>
</dbReference>
<organism evidence="1 2">
    <name type="scientific">Panagrolaimus superbus</name>
    <dbReference type="NCBI Taxonomy" id="310955"/>
    <lineage>
        <taxon>Eukaryota</taxon>
        <taxon>Metazoa</taxon>
        <taxon>Ecdysozoa</taxon>
        <taxon>Nematoda</taxon>
        <taxon>Chromadorea</taxon>
        <taxon>Rhabditida</taxon>
        <taxon>Tylenchina</taxon>
        <taxon>Panagrolaimomorpha</taxon>
        <taxon>Panagrolaimoidea</taxon>
        <taxon>Panagrolaimidae</taxon>
        <taxon>Panagrolaimus</taxon>
    </lineage>
</organism>
<protein>
    <submittedName>
        <fullName evidence="2">Uncharacterized protein</fullName>
    </submittedName>
</protein>
<reference evidence="2" key="1">
    <citation type="submission" date="2022-11" db="UniProtKB">
        <authorList>
            <consortium name="WormBaseParasite"/>
        </authorList>
    </citation>
    <scope>IDENTIFICATION</scope>
</reference>
<dbReference type="AlphaFoldDB" id="A0A914YK89"/>
<evidence type="ECO:0000313" key="1">
    <source>
        <dbReference type="Proteomes" id="UP000887577"/>
    </source>
</evidence>
<dbReference type="WBParaSite" id="PSU_v2.g19940.t1">
    <property type="protein sequence ID" value="PSU_v2.g19940.t1"/>
    <property type="gene ID" value="PSU_v2.g19940"/>
</dbReference>